<accession>A0A7C5H922</accession>
<dbReference type="GO" id="GO:0070042">
    <property type="term" value="F:rRNA (uridine-N3-)-methyltransferase activity"/>
    <property type="evidence" value="ECO:0007669"/>
    <property type="project" value="TreeGrafter"/>
</dbReference>
<comment type="subcellular location">
    <subcellularLocation>
        <location evidence="1 10">Cytoplasm</location>
    </subcellularLocation>
</comment>
<evidence type="ECO:0000259" key="11">
    <source>
        <dbReference type="Pfam" id="PF04452"/>
    </source>
</evidence>
<keyword evidence="7 10" id="KW-0949">S-adenosyl-L-methionine</keyword>
<comment type="similarity">
    <text evidence="2 10">Belongs to the RNA methyltransferase RsmE family.</text>
</comment>
<evidence type="ECO:0000259" key="12">
    <source>
        <dbReference type="Pfam" id="PF20260"/>
    </source>
</evidence>
<dbReference type="InterPro" id="IPR029026">
    <property type="entry name" value="tRNA_m1G_MTases_N"/>
</dbReference>
<evidence type="ECO:0000256" key="9">
    <source>
        <dbReference type="ARBA" id="ARBA00047944"/>
    </source>
</evidence>
<comment type="caution">
    <text evidence="13">The sequence shown here is derived from an EMBL/GenBank/DDBJ whole genome shotgun (WGS) entry which is preliminary data.</text>
</comment>
<dbReference type="PANTHER" id="PTHR30027">
    <property type="entry name" value="RIBOSOMAL RNA SMALL SUBUNIT METHYLTRANSFERASE E"/>
    <property type="match status" value="1"/>
</dbReference>
<feature type="domain" description="Ribosomal RNA small subunit methyltransferase E methyltransferase" evidence="11">
    <location>
        <begin position="76"/>
        <end position="234"/>
    </location>
</feature>
<evidence type="ECO:0000256" key="5">
    <source>
        <dbReference type="ARBA" id="ARBA00022603"/>
    </source>
</evidence>
<evidence type="ECO:0000256" key="8">
    <source>
        <dbReference type="ARBA" id="ARBA00025699"/>
    </source>
</evidence>
<dbReference type="GO" id="GO:0005737">
    <property type="term" value="C:cytoplasm"/>
    <property type="evidence" value="ECO:0007669"/>
    <property type="project" value="UniProtKB-SubCell"/>
</dbReference>
<dbReference type="InterPro" id="IPR046887">
    <property type="entry name" value="RsmE_PUA-like"/>
</dbReference>
<dbReference type="EC" id="2.1.1.193" evidence="10"/>
<comment type="function">
    <text evidence="8 10">Specifically methylates the N3 position of the uracil ring of uridine 1498 (m3U1498) in 16S rRNA. Acts on the fully assembled 30S ribosomal subunit.</text>
</comment>
<protein>
    <recommendedName>
        <fullName evidence="10">Ribosomal RNA small subunit methyltransferase E</fullName>
        <ecNumber evidence="10">2.1.1.193</ecNumber>
    </recommendedName>
</protein>
<dbReference type="PIRSF" id="PIRSF015601">
    <property type="entry name" value="MTase_slr0722"/>
    <property type="match status" value="1"/>
</dbReference>
<keyword evidence="4 10" id="KW-0698">rRNA processing</keyword>
<dbReference type="SUPFAM" id="SSF75217">
    <property type="entry name" value="alpha/beta knot"/>
    <property type="match status" value="1"/>
</dbReference>
<evidence type="ECO:0000256" key="10">
    <source>
        <dbReference type="PIRNR" id="PIRNR015601"/>
    </source>
</evidence>
<keyword evidence="5 10" id="KW-0489">Methyltransferase</keyword>
<sequence length="247" mass="27266">MDLFYVLPHQLDLGHGRASIDGEEFHHLARVLRCREGDTVPVTDGSGFSAELVVESIGKRELQGSICNQRRVPPPETRVSVAMSLLKAPQRFDFFLEKATELGIDRIIPIITQRTVSTPDLKKIDRKAERWRNIVHSAARQSRRYYLPELSTPCSFQEALQLEGYDLQLIAHESEEAFGPFEPAGQRVLFFIGPEGGFTESEISTAAQSGVRPVSFGASVLRAETAGVFAVALVRSALLGLSASMQL</sequence>
<keyword evidence="3 10" id="KW-0963">Cytoplasm</keyword>
<name>A0A7C5H922_9CHLB</name>
<evidence type="ECO:0000256" key="6">
    <source>
        <dbReference type="ARBA" id="ARBA00022679"/>
    </source>
</evidence>
<evidence type="ECO:0000256" key="3">
    <source>
        <dbReference type="ARBA" id="ARBA00022490"/>
    </source>
</evidence>
<evidence type="ECO:0000256" key="4">
    <source>
        <dbReference type="ARBA" id="ARBA00022552"/>
    </source>
</evidence>
<evidence type="ECO:0000313" key="13">
    <source>
        <dbReference type="EMBL" id="HHE32418.1"/>
    </source>
</evidence>
<feature type="domain" description="Ribosomal RNA small subunit methyltransferase E PUA-like" evidence="12">
    <location>
        <begin position="20"/>
        <end position="67"/>
    </location>
</feature>
<evidence type="ECO:0000256" key="2">
    <source>
        <dbReference type="ARBA" id="ARBA00005528"/>
    </source>
</evidence>
<dbReference type="GO" id="GO:0070475">
    <property type="term" value="P:rRNA base methylation"/>
    <property type="evidence" value="ECO:0007669"/>
    <property type="project" value="TreeGrafter"/>
</dbReference>
<dbReference type="NCBIfam" id="NF008705">
    <property type="entry name" value="PRK11713.6-4"/>
    <property type="match status" value="1"/>
</dbReference>
<dbReference type="InterPro" id="IPR006700">
    <property type="entry name" value="RsmE"/>
</dbReference>
<proteinExistence type="inferred from homology"/>
<dbReference type="NCBIfam" id="TIGR00046">
    <property type="entry name" value="RsmE family RNA methyltransferase"/>
    <property type="match status" value="1"/>
</dbReference>
<dbReference type="Proteomes" id="UP000886058">
    <property type="component" value="Unassembled WGS sequence"/>
</dbReference>
<organism evidence="13">
    <name type="scientific">Chlorobaculum parvum</name>
    <dbReference type="NCBI Taxonomy" id="274539"/>
    <lineage>
        <taxon>Bacteria</taxon>
        <taxon>Pseudomonadati</taxon>
        <taxon>Chlorobiota</taxon>
        <taxon>Chlorobiia</taxon>
        <taxon>Chlorobiales</taxon>
        <taxon>Chlorobiaceae</taxon>
        <taxon>Chlorobaculum</taxon>
    </lineage>
</organism>
<dbReference type="PANTHER" id="PTHR30027:SF3">
    <property type="entry name" value="16S RRNA (URACIL(1498)-N(3))-METHYLTRANSFERASE"/>
    <property type="match status" value="1"/>
</dbReference>
<dbReference type="InterPro" id="IPR046886">
    <property type="entry name" value="RsmE_MTase_dom"/>
</dbReference>
<dbReference type="Gene3D" id="3.40.1280.10">
    <property type="match status" value="1"/>
</dbReference>
<dbReference type="Pfam" id="PF04452">
    <property type="entry name" value="Methyltrans_RNA"/>
    <property type="match status" value="1"/>
</dbReference>
<dbReference type="EMBL" id="DRSQ01000147">
    <property type="protein sequence ID" value="HHE32418.1"/>
    <property type="molecule type" value="Genomic_DNA"/>
</dbReference>
<dbReference type="Pfam" id="PF20260">
    <property type="entry name" value="PUA_4"/>
    <property type="match status" value="1"/>
</dbReference>
<dbReference type="SUPFAM" id="SSF88697">
    <property type="entry name" value="PUA domain-like"/>
    <property type="match status" value="1"/>
</dbReference>
<evidence type="ECO:0000256" key="7">
    <source>
        <dbReference type="ARBA" id="ARBA00022691"/>
    </source>
</evidence>
<dbReference type="AlphaFoldDB" id="A0A7C5H922"/>
<evidence type="ECO:0000256" key="1">
    <source>
        <dbReference type="ARBA" id="ARBA00004496"/>
    </source>
</evidence>
<comment type="catalytic activity">
    <reaction evidence="9 10">
        <text>uridine(1498) in 16S rRNA + S-adenosyl-L-methionine = N(3)-methyluridine(1498) in 16S rRNA + S-adenosyl-L-homocysteine + H(+)</text>
        <dbReference type="Rhea" id="RHEA:42920"/>
        <dbReference type="Rhea" id="RHEA-COMP:10283"/>
        <dbReference type="Rhea" id="RHEA-COMP:10284"/>
        <dbReference type="ChEBI" id="CHEBI:15378"/>
        <dbReference type="ChEBI" id="CHEBI:57856"/>
        <dbReference type="ChEBI" id="CHEBI:59789"/>
        <dbReference type="ChEBI" id="CHEBI:65315"/>
        <dbReference type="ChEBI" id="CHEBI:74502"/>
        <dbReference type="EC" id="2.1.1.193"/>
    </reaction>
</comment>
<gene>
    <name evidence="13" type="ORF">ENL07_07285</name>
</gene>
<dbReference type="CDD" id="cd18084">
    <property type="entry name" value="RsmE-like"/>
    <property type="match status" value="1"/>
</dbReference>
<dbReference type="InterPro" id="IPR015947">
    <property type="entry name" value="PUA-like_sf"/>
</dbReference>
<reference evidence="13" key="1">
    <citation type="journal article" date="2020" name="mSystems">
        <title>Genome- and Community-Level Interaction Insights into Carbon Utilization and Element Cycling Functions of Hydrothermarchaeota in Hydrothermal Sediment.</title>
        <authorList>
            <person name="Zhou Z."/>
            <person name="Liu Y."/>
            <person name="Xu W."/>
            <person name="Pan J."/>
            <person name="Luo Z.H."/>
            <person name="Li M."/>
        </authorList>
    </citation>
    <scope>NUCLEOTIDE SEQUENCE [LARGE SCALE GENOMIC DNA]</scope>
    <source>
        <strain evidence="13">HyVt-633</strain>
    </source>
</reference>
<keyword evidence="6 10" id="KW-0808">Transferase</keyword>
<dbReference type="InterPro" id="IPR029028">
    <property type="entry name" value="Alpha/beta_knot_MTases"/>
</dbReference>